<keyword evidence="3" id="KW-1185">Reference proteome</keyword>
<comment type="caution">
    <text evidence="2">The sequence shown here is derived from an EMBL/GenBank/DDBJ whole genome shotgun (WGS) entry which is preliminary data.</text>
</comment>
<dbReference type="AlphaFoldDB" id="A0A401SVJ5"/>
<sequence>MNLLIPYGPAERERAQCEKKGPKPPNVLTQPTGPGNQNNRVEPPTYDLIQEFALSLSLWRNYNPLASLKKSPIIFHLNCLLDVLTATQNAS</sequence>
<feature type="compositionally biased region" description="Basic and acidic residues" evidence="1">
    <location>
        <begin position="10"/>
        <end position="21"/>
    </location>
</feature>
<accession>A0A401SVJ5</accession>
<protein>
    <submittedName>
        <fullName evidence="2">Uncharacterized protein</fullName>
    </submittedName>
</protein>
<evidence type="ECO:0000313" key="3">
    <source>
        <dbReference type="Proteomes" id="UP000287033"/>
    </source>
</evidence>
<organism evidence="2 3">
    <name type="scientific">Chiloscyllium punctatum</name>
    <name type="common">Brownbanded bambooshark</name>
    <name type="synonym">Hemiscyllium punctatum</name>
    <dbReference type="NCBI Taxonomy" id="137246"/>
    <lineage>
        <taxon>Eukaryota</taxon>
        <taxon>Metazoa</taxon>
        <taxon>Chordata</taxon>
        <taxon>Craniata</taxon>
        <taxon>Vertebrata</taxon>
        <taxon>Chondrichthyes</taxon>
        <taxon>Elasmobranchii</taxon>
        <taxon>Galeomorphii</taxon>
        <taxon>Galeoidea</taxon>
        <taxon>Orectolobiformes</taxon>
        <taxon>Hemiscylliidae</taxon>
        <taxon>Chiloscyllium</taxon>
    </lineage>
</organism>
<dbReference type="EMBL" id="BEZZ01000593">
    <property type="protein sequence ID" value="GCC34393.1"/>
    <property type="molecule type" value="Genomic_DNA"/>
</dbReference>
<feature type="region of interest" description="Disordered" evidence="1">
    <location>
        <begin position="1"/>
        <end position="43"/>
    </location>
</feature>
<reference evidence="2 3" key="1">
    <citation type="journal article" date="2018" name="Nat. Ecol. Evol.">
        <title>Shark genomes provide insights into elasmobranch evolution and the origin of vertebrates.</title>
        <authorList>
            <person name="Hara Y"/>
            <person name="Yamaguchi K"/>
            <person name="Onimaru K"/>
            <person name="Kadota M"/>
            <person name="Koyanagi M"/>
            <person name="Keeley SD"/>
            <person name="Tatsumi K"/>
            <person name="Tanaka K"/>
            <person name="Motone F"/>
            <person name="Kageyama Y"/>
            <person name="Nozu R"/>
            <person name="Adachi N"/>
            <person name="Nishimura O"/>
            <person name="Nakagawa R"/>
            <person name="Tanegashima C"/>
            <person name="Kiyatake I"/>
            <person name="Matsumoto R"/>
            <person name="Murakumo K"/>
            <person name="Nishida K"/>
            <person name="Terakita A"/>
            <person name="Kuratani S"/>
            <person name="Sato K"/>
            <person name="Hyodo S Kuraku.S."/>
        </authorList>
    </citation>
    <scope>NUCLEOTIDE SEQUENCE [LARGE SCALE GENOMIC DNA]</scope>
</reference>
<evidence type="ECO:0000256" key="1">
    <source>
        <dbReference type="SAM" id="MobiDB-lite"/>
    </source>
</evidence>
<gene>
    <name evidence="2" type="ORF">chiPu_0012866</name>
</gene>
<feature type="compositionally biased region" description="Polar residues" evidence="1">
    <location>
        <begin position="27"/>
        <end position="40"/>
    </location>
</feature>
<evidence type="ECO:0000313" key="2">
    <source>
        <dbReference type="EMBL" id="GCC34393.1"/>
    </source>
</evidence>
<name>A0A401SVJ5_CHIPU</name>
<dbReference type="Proteomes" id="UP000287033">
    <property type="component" value="Unassembled WGS sequence"/>
</dbReference>
<proteinExistence type="predicted"/>